<sequence length="336" mass="36569">MKALITGVAGQDGTLLSQMLLADGYEVVGIVKPDHDYSHYLKYAPTAEVLECDLGDPNALEQLVIDVAPDEIYNFGGISSLVEASANPELTHKINVVAVEAILAGMKTLASRARGTTATVRFVQAASGTVFEGTEVSPQDERTPCCPVTPYAVAKAQTLELIDIARAQGLFAVAAILYNHESPLRGESFVTRRITQGVAKIAAGQQEFLELGNLDVSRDWGWAPDYVRGMRAMLAAKAPHDYVLATGQSHELKDFIAQAFKAAGIADWQSVVRTNDDFRRQTDPTLLRGNSARAYKELGWQHTKSFEGIVEAMVAYDQLLLTEPDALWREDLEGTS</sequence>
<dbReference type="Gene3D" id="3.90.25.10">
    <property type="entry name" value="UDP-galactose 4-epimerase, domain 1"/>
    <property type="match status" value="1"/>
</dbReference>
<evidence type="ECO:0000256" key="4">
    <source>
        <dbReference type="ARBA" id="ARBA00023239"/>
    </source>
</evidence>
<dbReference type="GO" id="GO:0008446">
    <property type="term" value="F:GDP-mannose 4,6-dehydratase activity"/>
    <property type="evidence" value="ECO:0007669"/>
    <property type="project" value="UniProtKB-EC"/>
</dbReference>
<dbReference type="EC" id="4.2.1.47" evidence="3"/>
<reference evidence="6" key="1">
    <citation type="submission" date="2020-05" db="EMBL/GenBank/DDBJ databases">
        <authorList>
            <person name="Chiriac C."/>
            <person name="Salcher M."/>
            <person name="Ghai R."/>
            <person name="Kavagutti S V."/>
        </authorList>
    </citation>
    <scope>NUCLEOTIDE SEQUENCE</scope>
</reference>
<evidence type="ECO:0000256" key="1">
    <source>
        <dbReference type="ARBA" id="ARBA00001937"/>
    </source>
</evidence>
<dbReference type="InterPro" id="IPR006368">
    <property type="entry name" value="GDP_Man_deHydtase"/>
</dbReference>
<name>A0A6J7S7H1_9ZZZZ</name>
<dbReference type="Pfam" id="PF16363">
    <property type="entry name" value="GDP_Man_Dehyd"/>
    <property type="match status" value="1"/>
</dbReference>
<evidence type="ECO:0000256" key="3">
    <source>
        <dbReference type="ARBA" id="ARBA00011989"/>
    </source>
</evidence>
<keyword evidence="4" id="KW-0456">Lyase</keyword>
<dbReference type="GO" id="GO:0042351">
    <property type="term" value="P:'de novo' GDP-L-fucose biosynthetic process"/>
    <property type="evidence" value="ECO:0007669"/>
    <property type="project" value="TreeGrafter"/>
</dbReference>
<feature type="domain" description="NAD(P)-binding" evidence="5">
    <location>
        <begin position="4"/>
        <end position="313"/>
    </location>
</feature>
<protein>
    <recommendedName>
        <fullName evidence="3">GDP-mannose 4,6-dehydratase</fullName>
        <ecNumber evidence="3">4.2.1.47</ecNumber>
    </recommendedName>
</protein>
<evidence type="ECO:0000256" key="2">
    <source>
        <dbReference type="ARBA" id="ARBA00009263"/>
    </source>
</evidence>
<dbReference type="InterPro" id="IPR016040">
    <property type="entry name" value="NAD(P)-bd_dom"/>
</dbReference>
<dbReference type="PANTHER" id="PTHR43715">
    <property type="entry name" value="GDP-MANNOSE 4,6-DEHYDRATASE"/>
    <property type="match status" value="1"/>
</dbReference>
<dbReference type="SUPFAM" id="SSF51735">
    <property type="entry name" value="NAD(P)-binding Rossmann-fold domains"/>
    <property type="match status" value="1"/>
</dbReference>
<comment type="similarity">
    <text evidence="2">Belongs to the NAD(P)-dependent epimerase/dehydratase family. GDP-mannose 4,6-dehydratase subfamily.</text>
</comment>
<dbReference type="PANTHER" id="PTHR43715:SF1">
    <property type="entry name" value="GDP-MANNOSE 4,6 DEHYDRATASE"/>
    <property type="match status" value="1"/>
</dbReference>
<organism evidence="6">
    <name type="scientific">freshwater metagenome</name>
    <dbReference type="NCBI Taxonomy" id="449393"/>
    <lineage>
        <taxon>unclassified sequences</taxon>
        <taxon>metagenomes</taxon>
        <taxon>ecological metagenomes</taxon>
    </lineage>
</organism>
<comment type="cofactor">
    <cofactor evidence="1">
        <name>NADP(+)</name>
        <dbReference type="ChEBI" id="CHEBI:58349"/>
    </cofactor>
</comment>
<gene>
    <name evidence="6" type="ORF">UFOPK4237_00546</name>
</gene>
<dbReference type="EMBL" id="CAFBPZ010000024">
    <property type="protein sequence ID" value="CAB5036921.1"/>
    <property type="molecule type" value="Genomic_DNA"/>
</dbReference>
<evidence type="ECO:0000313" key="6">
    <source>
        <dbReference type="EMBL" id="CAB5036921.1"/>
    </source>
</evidence>
<dbReference type="AlphaFoldDB" id="A0A6J7S7H1"/>
<accession>A0A6J7S7H1</accession>
<proteinExistence type="inferred from homology"/>
<evidence type="ECO:0000259" key="5">
    <source>
        <dbReference type="Pfam" id="PF16363"/>
    </source>
</evidence>
<dbReference type="InterPro" id="IPR036291">
    <property type="entry name" value="NAD(P)-bd_dom_sf"/>
</dbReference>
<dbReference type="Gene3D" id="3.40.50.720">
    <property type="entry name" value="NAD(P)-binding Rossmann-like Domain"/>
    <property type="match status" value="1"/>
</dbReference>